<gene>
    <name evidence="5" type="ORF">VO63_10095</name>
</gene>
<keyword evidence="6" id="KW-1185">Reference proteome</keyword>
<dbReference type="SMART" id="SM00345">
    <property type="entry name" value="HTH_GNTR"/>
    <property type="match status" value="1"/>
</dbReference>
<dbReference type="InterPro" id="IPR036388">
    <property type="entry name" value="WH-like_DNA-bd_sf"/>
</dbReference>
<dbReference type="InterPro" id="IPR036390">
    <property type="entry name" value="WH_DNA-bd_sf"/>
</dbReference>
<reference evidence="5 6" key="1">
    <citation type="submission" date="2015-05" db="EMBL/GenBank/DDBJ databases">
        <title>Draft Genome assembly of Streptomyces showdoensis.</title>
        <authorList>
            <person name="Thapa K.K."/>
            <person name="Metsa-Ketela M."/>
        </authorList>
    </citation>
    <scope>NUCLEOTIDE SEQUENCE [LARGE SCALE GENOMIC DNA]</scope>
    <source>
        <strain evidence="5 6">ATCC 15227</strain>
    </source>
</reference>
<dbReference type="RefSeq" id="WP_046907314.1">
    <property type="nucleotide sequence ID" value="NZ_LAQS01000012.1"/>
</dbReference>
<accession>A0A2P2GR13</accession>
<dbReference type="GO" id="GO:0003677">
    <property type="term" value="F:DNA binding"/>
    <property type="evidence" value="ECO:0007669"/>
    <property type="project" value="UniProtKB-KW"/>
</dbReference>
<dbReference type="PRINTS" id="PR00035">
    <property type="entry name" value="HTHGNTR"/>
</dbReference>
<keyword evidence="2" id="KW-0238">DNA-binding</keyword>
<dbReference type="SUPFAM" id="SSF46785">
    <property type="entry name" value="Winged helix' DNA-binding domain"/>
    <property type="match status" value="1"/>
</dbReference>
<dbReference type="EMBL" id="LAQS01000012">
    <property type="protein sequence ID" value="KKZ73950.1"/>
    <property type="molecule type" value="Genomic_DNA"/>
</dbReference>
<evidence type="ECO:0000256" key="3">
    <source>
        <dbReference type="ARBA" id="ARBA00023163"/>
    </source>
</evidence>
<dbReference type="CDD" id="cd07377">
    <property type="entry name" value="WHTH_GntR"/>
    <property type="match status" value="1"/>
</dbReference>
<keyword evidence="1" id="KW-0805">Transcription regulation</keyword>
<dbReference type="AlphaFoldDB" id="A0A2P2GR13"/>
<evidence type="ECO:0000256" key="1">
    <source>
        <dbReference type="ARBA" id="ARBA00023015"/>
    </source>
</evidence>
<dbReference type="Gene3D" id="1.10.10.10">
    <property type="entry name" value="Winged helix-like DNA-binding domain superfamily/Winged helix DNA-binding domain"/>
    <property type="match status" value="1"/>
</dbReference>
<dbReference type="InterPro" id="IPR000524">
    <property type="entry name" value="Tscrpt_reg_HTH_GntR"/>
</dbReference>
<comment type="caution">
    <text evidence="5">The sequence shown here is derived from an EMBL/GenBank/DDBJ whole genome shotgun (WGS) entry which is preliminary data.</text>
</comment>
<evidence type="ECO:0000259" key="4">
    <source>
        <dbReference type="PROSITE" id="PS50949"/>
    </source>
</evidence>
<evidence type="ECO:0000256" key="2">
    <source>
        <dbReference type="ARBA" id="ARBA00023125"/>
    </source>
</evidence>
<proteinExistence type="predicted"/>
<dbReference type="Proteomes" id="UP000265325">
    <property type="component" value="Unassembled WGS sequence"/>
</dbReference>
<name>A0A2P2GR13_STREW</name>
<dbReference type="InterPro" id="IPR050679">
    <property type="entry name" value="Bact_HTH_transcr_reg"/>
</dbReference>
<dbReference type="GO" id="GO:0003700">
    <property type="term" value="F:DNA-binding transcription factor activity"/>
    <property type="evidence" value="ECO:0007669"/>
    <property type="project" value="InterPro"/>
</dbReference>
<dbReference type="PANTHER" id="PTHR44846">
    <property type="entry name" value="MANNOSYL-D-GLYCERATE TRANSPORT/METABOLISM SYSTEM REPRESSOR MNGR-RELATED"/>
    <property type="match status" value="1"/>
</dbReference>
<feature type="domain" description="HTH gntR-type" evidence="4">
    <location>
        <begin position="12"/>
        <end position="80"/>
    </location>
</feature>
<sequence length="93" mass="10132">MSDQPRNPHAPHAPYMTVLNALTAEIQAGKYKPGDKIPSDRELAERFGVARMTARRAVGELQERELVRTEWGLGTFVVGPAGSGNEDDDQANA</sequence>
<dbReference type="Pfam" id="PF00392">
    <property type="entry name" value="GntR"/>
    <property type="match status" value="1"/>
</dbReference>
<evidence type="ECO:0000313" key="5">
    <source>
        <dbReference type="EMBL" id="KKZ73950.1"/>
    </source>
</evidence>
<dbReference type="OrthoDB" id="7363114at2"/>
<organism evidence="5 6">
    <name type="scientific">Streptomyces showdoensis</name>
    <dbReference type="NCBI Taxonomy" id="68268"/>
    <lineage>
        <taxon>Bacteria</taxon>
        <taxon>Bacillati</taxon>
        <taxon>Actinomycetota</taxon>
        <taxon>Actinomycetes</taxon>
        <taxon>Kitasatosporales</taxon>
        <taxon>Streptomycetaceae</taxon>
        <taxon>Streptomyces</taxon>
    </lineage>
</organism>
<evidence type="ECO:0000313" key="6">
    <source>
        <dbReference type="Proteomes" id="UP000265325"/>
    </source>
</evidence>
<keyword evidence="3" id="KW-0804">Transcription</keyword>
<dbReference type="PROSITE" id="PS50949">
    <property type="entry name" value="HTH_GNTR"/>
    <property type="match status" value="1"/>
</dbReference>
<protein>
    <recommendedName>
        <fullName evidence="4">HTH gntR-type domain-containing protein</fullName>
    </recommendedName>
</protein>